<dbReference type="InterPro" id="IPR013324">
    <property type="entry name" value="RNA_pol_sigma_r3/r4-like"/>
</dbReference>
<dbReference type="Gene3D" id="1.20.120.1810">
    <property type="match status" value="1"/>
</dbReference>
<dbReference type="SUPFAM" id="SSF88659">
    <property type="entry name" value="Sigma3 and sigma4 domains of RNA polymerase sigma factors"/>
    <property type="match status" value="1"/>
</dbReference>
<comment type="caution">
    <text evidence="6">The sequence shown here is derived from an EMBL/GenBank/DDBJ whole genome shotgun (WGS) entry which is preliminary data.</text>
</comment>
<proteinExistence type="predicted"/>
<dbReference type="Pfam" id="PF04542">
    <property type="entry name" value="Sigma70_r2"/>
    <property type="match status" value="1"/>
</dbReference>
<keyword evidence="4" id="KW-0804">Transcription</keyword>
<dbReference type="InterPro" id="IPR050239">
    <property type="entry name" value="Sigma-70_RNA_pol_init_factors"/>
</dbReference>
<dbReference type="InterPro" id="IPR014284">
    <property type="entry name" value="RNA_pol_sigma-70_dom"/>
</dbReference>
<dbReference type="EMBL" id="SJPL01000001">
    <property type="protein sequence ID" value="TWT69773.1"/>
    <property type="molecule type" value="Genomic_DNA"/>
</dbReference>
<feature type="domain" description="RNA polymerase sigma-70" evidence="5">
    <location>
        <begin position="555"/>
        <end position="581"/>
    </location>
</feature>
<dbReference type="AlphaFoldDB" id="A0A5C5Y4Y6"/>
<evidence type="ECO:0000256" key="2">
    <source>
        <dbReference type="ARBA" id="ARBA00023082"/>
    </source>
</evidence>
<gene>
    <name evidence="6" type="primary">sigA_2</name>
    <name evidence="6" type="ORF">Pan14r_20650</name>
</gene>
<evidence type="ECO:0000259" key="5">
    <source>
        <dbReference type="PROSITE" id="PS00716"/>
    </source>
</evidence>
<dbReference type="PRINTS" id="PR00046">
    <property type="entry name" value="SIGMA70FCT"/>
</dbReference>
<dbReference type="InterPro" id="IPR013325">
    <property type="entry name" value="RNA_pol_sigma_r2"/>
</dbReference>
<sequence length="597" mass="69983">MVPGKHLWLERAARRGRMEIRFRYRSQHWEDTAMHTTYRDAKVKELRDQLIRFSPKANKSELADAAESLHNDVTEDRQYAYDFVYFRLTKFRPENPSRHNIAGVDLRHDLRQMIEDLTEAAEIPVEQVAQPVHTLKDLARMFRVSTKTISRWRNAGLVSRKYVVDGRKRVGFLHTSIEHFSQQNREKVRRGERFSQLSDEEKSEIVERARQLVEGGATPAEVTRQIAEQMGRSPETIRYTLKNFDADHKSLAIFPSHRDTLTDDDKRTLFRMHSQGMTVSQLCKRFNRSRASINRLLLDVRVQCVFELPLDYIYNEDFDQPGRDAEFLGETPEPAKAARKVRPPADLPSYLAALYDVPLLTREQEYHLFRKMNYLKHQASRLREQLSDNRWNSDDSMSKTERIDRINQLYEEAVKVKNLIVQSNLRLVVSIAKRHVAKVDDLFTLISDGNMSLIRAVEKFDYSRGNKFSTYASWAIMKNFARTIPSEFKHRDRFRTTTEELFLLRQDDRMDPYVEESAHLRRKRELSKILNRLDEREQQIISARFGLGRGSEPLTLKEVGEKMGVTKERIRQLEARALVKLREAADEERIDVELGSA</sequence>
<dbReference type="Gene3D" id="1.10.10.10">
    <property type="entry name" value="Winged helix-like DNA-binding domain superfamily/Winged helix DNA-binding domain"/>
    <property type="match status" value="1"/>
</dbReference>
<protein>
    <submittedName>
        <fullName evidence="6">RNA polymerase sigma factor SigA</fullName>
    </submittedName>
</protein>
<dbReference type="InterPro" id="IPR000943">
    <property type="entry name" value="RNA_pol_sigma70"/>
</dbReference>
<dbReference type="NCBIfam" id="TIGR02937">
    <property type="entry name" value="sigma70-ECF"/>
    <property type="match status" value="1"/>
</dbReference>
<evidence type="ECO:0000256" key="1">
    <source>
        <dbReference type="ARBA" id="ARBA00023015"/>
    </source>
</evidence>
<dbReference type="CDD" id="cd06171">
    <property type="entry name" value="Sigma70_r4"/>
    <property type="match status" value="1"/>
</dbReference>
<keyword evidence="3" id="KW-0238">DNA-binding</keyword>
<keyword evidence="7" id="KW-1185">Reference proteome</keyword>
<keyword evidence="2" id="KW-0731">Sigma factor</keyword>
<dbReference type="PANTHER" id="PTHR30603">
    <property type="entry name" value="RNA POLYMERASE SIGMA FACTOR RPO"/>
    <property type="match status" value="1"/>
</dbReference>
<evidence type="ECO:0000256" key="3">
    <source>
        <dbReference type="ARBA" id="ARBA00023125"/>
    </source>
</evidence>
<dbReference type="Pfam" id="PF04545">
    <property type="entry name" value="Sigma70_r4"/>
    <property type="match status" value="1"/>
</dbReference>
<dbReference type="GO" id="GO:0003677">
    <property type="term" value="F:DNA binding"/>
    <property type="evidence" value="ECO:0007669"/>
    <property type="project" value="UniProtKB-KW"/>
</dbReference>
<dbReference type="GO" id="GO:0016987">
    <property type="term" value="F:sigma factor activity"/>
    <property type="evidence" value="ECO:0007669"/>
    <property type="project" value="UniProtKB-KW"/>
</dbReference>
<dbReference type="GO" id="GO:0006352">
    <property type="term" value="P:DNA-templated transcription initiation"/>
    <property type="evidence" value="ECO:0007669"/>
    <property type="project" value="InterPro"/>
</dbReference>
<dbReference type="PANTHER" id="PTHR30603:SF60">
    <property type="entry name" value="RNA POLYMERASE SIGMA FACTOR RPOD"/>
    <property type="match status" value="1"/>
</dbReference>
<keyword evidence="1" id="KW-0805">Transcription regulation</keyword>
<dbReference type="InterPro" id="IPR036388">
    <property type="entry name" value="WH-like_DNA-bd_sf"/>
</dbReference>
<name>A0A5C5Y4Y6_9PLAN</name>
<evidence type="ECO:0000313" key="7">
    <source>
        <dbReference type="Proteomes" id="UP000317238"/>
    </source>
</evidence>
<organism evidence="6 7">
    <name type="scientific">Crateriforma conspicua</name>
    <dbReference type="NCBI Taxonomy" id="2527996"/>
    <lineage>
        <taxon>Bacteria</taxon>
        <taxon>Pseudomonadati</taxon>
        <taxon>Planctomycetota</taxon>
        <taxon>Planctomycetia</taxon>
        <taxon>Planctomycetales</taxon>
        <taxon>Planctomycetaceae</taxon>
        <taxon>Crateriforma</taxon>
    </lineage>
</organism>
<dbReference type="SUPFAM" id="SSF88946">
    <property type="entry name" value="Sigma2 domain of RNA polymerase sigma factors"/>
    <property type="match status" value="1"/>
</dbReference>
<accession>A0A5C5Y4Y6</accession>
<dbReference type="InterPro" id="IPR007627">
    <property type="entry name" value="RNA_pol_sigma70_r2"/>
</dbReference>
<dbReference type="PROSITE" id="PS00716">
    <property type="entry name" value="SIGMA70_2"/>
    <property type="match status" value="1"/>
</dbReference>
<dbReference type="Proteomes" id="UP000317238">
    <property type="component" value="Unassembled WGS sequence"/>
</dbReference>
<reference evidence="6 7" key="1">
    <citation type="submission" date="2019-02" db="EMBL/GenBank/DDBJ databases">
        <title>Deep-cultivation of Planctomycetes and their phenomic and genomic characterization uncovers novel biology.</title>
        <authorList>
            <person name="Wiegand S."/>
            <person name="Jogler M."/>
            <person name="Boedeker C."/>
            <person name="Pinto D."/>
            <person name="Vollmers J."/>
            <person name="Rivas-Marin E."/>
            <person name="Kohn T."/>
            <person name="Peeters S.H."/>
            <person name="Heuer A."/>
            <person name="Rast P."/>
            <person name="Oberbeckmann S."/>
            <person name="Bunk B."/>
            <person name="Jeske O."/>
            <person name="Meyerdierks A."/>
            <person name="Storesund J.E."/>
            <person name="Kallscheuer N."/>
            <person name="Luecker S."/>
            <person name="Lage O.M."/>
            <person name="Pohl T."/>
            <person name="Merkel B.J."/>
            <person name="Hornburger P."/>
            <person name="Mueller R.-W."/>
            <person name="Bruemmer F."/>
            <person name="Labrenz M."/>
            <person name="Spormann A.M."/>
            <person name="Op Den Camp H."/>
            <person name="Overmann J."/>
            <person name="Amann R."/>
            <person name="Jetten M.S.M."/>
            <person name="Mascher T."/>
            <person name="Medema M.H."/>
            <person name="Devos D.P."/>
            <person name="Kaster A.-K."/>
            <person name="Ovreas L."/>
            <person name="Rohde M."/>
            <person name="Galperin M.Y."/>
            <person name="Jogler C."/>
        </authorList>
    </citation>
    <scope>NUCLEOTIDE SEQUENCE [LARGE SCALE GENOMIC DNA]</scope>
    <source>
        <strain evidence="6 7">Pan14r</strain>
    </source>
</reference>
<dbReference type="InterPro" id="IPR007630">
    <property type="entry name" value="RNA_pol_sigma70_r4"/>
</dbReference>
<evidence type="ECO:0000313" key="6">
    <source>
        <dbReference type="EMBL" id="TWT69773.1"/>
    </source>
</evidence>
<evidence type="ECO:0000256" key="4">
    <source>
        <dbReference type="ARBA" id="ARBA00023163"/>
    </source>
</evidence>